<comment type="caution">
    <text evidence="15">The sequence shown here is derived from an EMBL/GenBank/DDBJ whole genome shotgun (WGS) entry which is preliminary data.</text>
</comment>
<dbReference type="InterPro" id="IPR002123">
    <property type="entry name" value="Plipid/glycerol_acylTrfase"/>
</dbReference>
<dbReference type="Pfam" id="PF01553">
    <property type="entry name" value="Acyltransferase"/>
    <property type="match status" value="1"/>
</dbReference>
<feature type="domain" description="Phospholipid/glycerol acyltransferase" evidence="14">
    <location>
        <begin position="191"/>
        <end position="302"/>
    </location>
</feature>
<dbReference type="PANTHER" id="PTHR23063">
    <property type="entry name" value="PHOSPHOLIPID ACYLTRANSFERASE"/>
    <property type="match status" value="1"/>
</dbReference>
<evidence type="ECO:0000256" key="10">
    <source>
        <dbReference type="ARBA" id="ARBA00023209"/>
    </source>
</evidence>
<keyword evidence="10" id="KW-0594">Phospholipid biosynthesis</keyword>
<evidence type="ECO:0000256" key="2">
    <source>
        <dbReference type="ARBA" id="ARBA00005189"/>
    </source>
</evidence>
<evidence type="ECO:0000256" key="8">
    <source>
        <dbReference type="ARBA" id="ARBA00023098"/>
    </source>
</evidence>
<evidence type="ECO:0000256" key="9">
    <source>
        <dbReference type="ARBA" id="ARBA00023136"/>
    </source>
</evidence>
<evidence type="ECO:0000256" key="4">
    <source>
        <dbReference type="ARBA" id="ARBA00022516"/>
    </source>
</evidence>
<keyword evidence="6 13" id="KW-0812">Transmembrane</keyword>
<comment type="pathway">
    <text evidence="2">Lipid metabolism.</text>
</comment>
<sequence>MFNSKSKNNHPYTSPFSHKMRRFFLNDAVDLVGLGTRSINSDSFTKCFEPISQLEMDNSGILYIFSFMIRYFILLPLRIVFFIIGTLIFFGLFFLGCTISYFQKRKIFSFRNFSIKNTISNLFRRKSIQNKINMIKSAQSSKNITNPQVKTSSLGNLLIEKSFLFYCKIFCMSFGAIITHHGKKPSLNVPHIFIANHTSFLDFIVLSSYKYCHAIVAENHGGLFGFFLNKLLSKNGSLHFKRSEKNDKKLVLRKIEKHINLLQTPMLLFPEGTCVNNKYTVMFQKGVFQLNIVICPVIIKYKRKLFDPYWNRRKHTFTEHIFYLMSRWMIEVDVYWMDPISRKTNANQASKFNTVQNIAQDVAQDGKEKLAKEESVNEFIDRTKALISEKGGLINTNWNGYMKNQIIIKDIDILRQAYKETYLKHIVKENDTLKYGAEKKGATNKSSALKDDSIEISNKNRKDDKIESNAEKKYELRVSDSLEVQYFDSLEYSEFIDNLLQKYSILKFKNKSEPIDTFFIKEMRVKCNCKPKTSRTSTCREEMRKS</sequence>
<evidence type="ECO:0000313" key="15">
    <source>
        <dbReference type="EMBL" id="KRH93233.1"/>
    </source>
</evidence>
<dbReference type="GO" id="GO:0004366">
    <property type="term" value="F:glycerol-3-phosphate O-acyltransferase activity"/>
    <property type="evidence" value="ECO:0007669"/>
    <property type="project" value="TreeGrafter"/>
</dbReference>
<dbReference type="AlphaFoldDB" id="A0A0R0M2H9"/>
<dbReference type="GO" id="GO:0019432">
    <property type="term" value="P:triglyceride biosynthetic process"/>
    <property type="evidence" value="ECO:0007669"/>
    <property type="project" value="TreeGrafter"/>
</dbReference>
<evidence type="ECO:0000256" key="5">
    <source>
        <dbReference type="ARBA" id="ARBA00022679"/>
    </source>
</evidence>
<accession>A0A0R0M2H9</accession>
<reference evidence="15 16" key="1">
    <citation type="submission" date="2015-07" db="EMBL/GenBank/DDBJ databases">
        <title>The genome of Pseudoloma neurophilia, a relevant intracellular parasite of the zebrafish.</title>
        <authorList>
            <person name="Ndikumana S."/>
            <person name="Pelin A."/>
            <person name="Sanders J."/>
            <person name="Corradi N."/>
        </authorList>
    </citation>
    <scope>NUCLEOTIDE SEQUENCE [LARGE SCALE GENOMIC DNA]</scope>
    <source>
        <strain evidence="15 16">MK1</strain>
    </source>
</reference>
<dbReference type="OrthoDB" id="202234at2759"/>
<evidence type="ECO:0000256" key="3">
    <source>
        <dbReference type="ARBA" id="ARBA00008655"/>
    </source>
</evidence>
<organism evidence="15 16">
    <name type="scientific">Pseudoloma neurophilia</name>
    <dbReference type="NCBI Taxonomy" id="146866"/>
    <lineage>
        <taxon>Eukaryota</taxon>
        <taxon>Fungi</taxon>
        <taxon>Fungi incertae sedis</taxon>
        <taxon>Microsporidia</taxon>
        <taxon>Pseudoloma</taxon>
    </lineage>
</organism>
<comment type="similarity">
    <text evidence="3">Belongs to the 1-acyl-sn-glycerol-3-phosphate acyltransferase family.</text>
</comment>
<comment type="subcellular location">
    <subcellularLocation>
        <location evidence="1">Membrane</location>
    </subcellularLocation>
</comment>
<evidence type="ECO:0000256" key="12">
    <source>
        <dbReference type="ARBA" id="ARBA00023315"/>
    </source>
</evidence>
<feature type="transmembrane region" description="Helical" evidence="13">
    <location>
        <begin position="79"/>
        <end position="102"/>
    </location>
</feature>
<keyword evidence="11" id="KW-1208">Phospholipid metabolism</keyword>
<evidence type="ECO:0000256" key="1">
    <source>
        <dbReference type="ARBA" id="ARBA00004370"/>
    </source>
</evidence>
<keyword evidence="12 15" id="KW-0012">Acyltransferase</keyword>
<evidence type="ECO:0000256" key="7">
    <source>
        <dbReference type="ARBA" id="ARBA00022989"/>
    </source>
</evidence>
<keyword evidence="8" id="KW-0443">Lipid metabolism</keyword>
<evidence type="ECO:0000256" key="11">
    <source>
        <dbReference type="ARBA" id="ARBA00023264"/>
    </source>
</evidence>
<evidence type="ECO:0000313" key="16">
    <source>
        <dbReference type="Proteomes" id="UP000051530"/>
    </source>
</evidence>
<dbReference type="PANTHER" id="PTHR23063:SF2">
    <property type="entry name" value="GLYCEROL-3-PHOSPHATE ACYLTRANSFERASE 4, ISOFORM D-RELATED"/>
    <property type="match status" value="1"/>
</dbReference>
<keyword evidence="9 13" id="KW-0472">Membrane</keyword>
<evidence type="ECO:0000256" key="6">
    <source>
        <dbReference type="ARBA" id="ARBA00022692"/>
    </source>
</evidence>
<dbReference type="GO" id="GO:0016020">
    <property type="term" value="C:membrane"/>
    <property type="evidence" value="ECO:0007669"/>
    <property type="project" value="UniProtKB-SubCell"/>
</dbReference>
<dbReference type="SUPFAM" id="SSF69593">
    <property type="entry name" value="Glycerol-3-phosphate (1)-acyltransferase"/>
    <property type="match status" value="1"/>
</dbReference>
<keyword evidence="4" id="KW-0444">Lipid biosynthesis</keyword>
<gene>
    <name evidence="15" type="ORF">M153_12580001917</name>
</gene>
<evidence type="ECO:0000259" key="14">
    <source>
        <dbReference type="SMART" id="SM00563"/>
    </source>
</evidence>
<dbReference type="VEuPathDB" id="MicrosporidiaDB:M153_12580001917"/>
<dbReference type="SMART" id="SM00563">
    <property type="entry name" value="PlsC"/>
    <property type="match status" value="1"/>
</dbReference>
<dbReference type="EMBL" id="LGUB01000425">
    <property type="protein sequence ID" value="KRH93233.1"/>
    <property type="molecule type" value="Genomic_DNA"/>
</dbReference>
<dbReference type="CDD" id="cd07991">
    <property type="entry name" value="LPLAT_LPCAT1-like"/>
    <property type="match status" value="1"/>
</dbReference>
<keyword evidence="5 15" id="KW-0808">Transferase</keyword>
<dbReference type="InterPro" id="IPR045252">
    <property type="entry name" value="LPCAT1-like"/>
</dbReference>
<name>A0A0R0M2H9_9MICR</name>
<keyword evidence="7 13" id="KW-1133">Transmembrane helix</keyword>
<dbReference type="GO" id="GO:0005783">
    <property type="term" value="C:endoplasmic reticulum"/>
    <property type="evidence" value="ECO:0007669"/>
    <property type="project" value="TreeGrafter"/>
</dbReference>
<keyword evidence="16" id="KW-1185">Reference proteome</keyword>
<evidence type="ECO:0000256" key="13">
    <source>
        <dbReference type="SAM" id="Phobius"/>
    </source>
</evidence>
<proteinExistence type="inferred from homology"/>
<dbReference type="Proteomes" id="UP000051530">
    <property type="component" value="Unassembled WGS sequence"/>
</dbReference>
<dbReference type="GO" id="GO:0008654">
    <property type="term" value="P:phospholipid biosynthetic process"/>
    <property type="evidence" value="ECO:0007669"/>
    <property type="project" value="UniProtKB-KW"/>
</dbReference>
<protein>
    <submittedName>
        <fullName evidence="15">Putative phosphate acyltransferase</fullName>
    </submittedName>
</protein>